<dbReference type="GO" id="GO:0016705">
    <property type="term" value="F:oxidoreductase activity, acting on paired donors, with incorporation or reduction of molecular oxygen"/>
    <property type="evidence" value="ECO:0007669"/>
    <property type="project" value="InterPro"/>
</dbReference>
<dbReference type="PRINTS" id="PR00463">
    <property type="entry name" value="EP450I"/>
</dbReference>
<evidence type="ECO:0000256" key="5">
    <source>
        <dbReference type="ARBA" id="ARBA00023004"/>
    </source>
</evidence>
<dbReference type="PANTHER" id="PTHR46206">
    <property type="entry name" value="CYTOCHROME P450"/>
    <property type="match status" value="1"/>
</dbReference>
<keyword evidence="5 6" id="KW-0408">Iron</keyword>
<dbReference type="Proteomes" id="UP000258309">
    <property type="component" value="Unassembled WGS sequence"/>
</dbReference>
<dbReference type="STRING" id="5539.A0A3E2H068"/>
<feature type="non-terminal residue" evidence="7">
    <location>
        <position position="1"/>
    </location>
</feature>
<keyword evidence="3 6" id="KW-0479">Metal-binding</keyword>
<dbReference type="GO" id="GO:0005506">
    <property type="term" value="F:iron ion binding"/>
    <property type="evidence" value="ECO:0007669"/>
    <property type="project" value="InterPro"/>
</dbReference>
<evidence type="ECO:0000256" key="6">
    <source>
        <dbReference type="PIRSR" id="PIRSR602401-1"/>
    </source>
</evidence>
<dbReference type="EMBL" id="NCSJ02000240">
    <property type="protein sequence ID" value="RFU26810.1"/>
    <property type="molecule type" value="Genomic_DNA"/>
</dbReference>
<dbReference type="OMA" id="PVERIHM"/>
<evidence type="ECO:0000256" key="3">
    <source>
        <dbReference type="ARBA" id="ARBA00022723"/>
    </source>
</evidence>
<accession>A0A3E2H068</accession>
<dbReference type="Gene3D" id="1.10.630.10">
    <property type="entry name" value="Cytochrome P450"/>
    <property type="match status" value="1"/>
</dbReference>
<evidence type="ECO:0000313" key="7">
    <source>
        <dbReference type="EMBL" id="RFU26810.1"/>
    </source>
</evidence>
<dbReference type="GO" id="GO:0020037">
    <property type="term" value="F:heme binding"/>
    <property type="evidence" value="ECO:0007669"/>
    <property type="project" value="InterPro"/>
</dbReference>
<dbReference type="PANTHER" id="PTHR46206:SF4">
    <property type="entry name" value="P450, PUTATIVE (EUROFUNG)-RELATED"/>
    <property type="match status" value="1"/>
</dbReference>
<reference evidence="7 8" key="1">
    <citation type="submission" date="2018-05" db="EMBL/GenBank/DDBJ databases">
        <title>Draft genome sequence of Scytalidium lignicola DSM 105466, a ubiquitous saprotrophic fungus.</title>
        <authorList>
            <person name="Buettner E."/>
            <person name="Gebauer A.M."/>
            <person name="Hofrichter M."/>
            <person name="Liers C."/>
            <person name="Kellner H."/>
        </authorList>
    </citation>
    <scope>NUCLEOTIDE SEQUENCE [LARGE SCALE GENOMIC DNA]</scope>
    <source>
        <strain evidence="7 8">DSM 105466</strain>
    </source>
</reference>
<feature type="binding site" description="axial binding residue" evidence="6">
    <location>
        <position position="136"/>
    </location>
    <ligand>
        <name>heme</name>
        <dbReference type="ChEBI" id="CHEBI:30413"/>
    </ligand>
    <ligandPart>
        <name>Fe</name>
        <dbReference type="ChEBI" id="CHEBI:18248"/>
    </ligandPart>
</feature>
<feature type="non-terminal residue" evidence="7">
    <location>
        <position position="196"/>
    </location>
</feature>
<dbReference type="InterPro" id="IPR036396">
    <property type="entry name" value="Cyt_P450_sf"/>
</dbReference>
<dbReference type="InterPro" id="IPR001128">
    <property type="entry name" value="Cyt_P450"/>
</dbReference>
<keyword evidence="4" id="KW-0560">Oxidoreductase</keyword>
<keyword evidence="6" id="KW-0349">Heme</keyword>
<dbReference type="InterPro" id="IPR002401">
    <property type="entry name" value="Cyt_P450_E_grp-I"/>
</dbReference>
<dbReference type="OrthoDB" id="1844152at2759"/>
<organism evidence="7 8">
    <name type="scientific">Scytalidium lignicola</name>
    <name type="common">Hyphomycete</name>
    <dbReference type="NCBI Taxonomy" id="5539"/>
    <lineage>
        <taxon>Eukaryota</taxon>
        <taxon>Fungi</taxon>
        <taxon>Dikarya</taxon>
        <taxon>Ascomycota</taxon>
        <taxon>Pezizomycotina</taxon>
        <taxon>Leotiomycetes</taxon>
        <taxon>Leotiomycetes incertae sedis</taxon>
        <taxon>Scytalidium</taxon>
    </lineage>
</organism>
<gene>
    <name evidence="7" type="ORF">B7463_g9530</name>
</gene>
<dbReference type="GO" id="GO:0004497">
    <property type="term" value="F:monooxygenase activity"/>
    <property type="evidence" value="ECO:0007669"/>
    <property type="project" value="InterPro"/>
</dbReference>
<proteinExistence type="inferred from homology"/>
<protein>
    <submittedName>
        <fullName evidence="7">Uncharacterized protein</fullName>
    </submittedName>
</protein>
<dbReference type="SUPFAM" id="SSF48264">
    <property type="entry name" value="Cytochrome P450"/>
    <property type="match status" value="1"/>
</dbReference>
<comment type="caution">
    <text evidence="7">The sequence shown here is derived from an EMBL/GenBank/DDBJ whole genome shotgun (WGS) entry which is preliminary data.</text>
</comment>
<dbReference type="Pfam" id="PF00067">
    <property type="entry name" value="p450"/>
    <property type="match status" value="1"/>
</dbReference>
<sequence>MIDLLSQPEYIDELRQEAREAIQLGGTIAVDKLFKIDCFLKESQRLTPVILITMNRIVTKPYVFKASGIPMPVGTLTVAATSAIATDPDTFGDNAKEFDGRRFERLRLDNKPHESALKMGMATEDSLGFGFGSQACPGRFLAVNQMKLVIAKLLVNYNLTLQKGGQTYTGGRPKYAYNDFLAIAPPDFGAKLRKFE</sequence>
<dbReference type="AlphaFoldDB" id="A0A3E2H068"/>
<comment type="similarity">
    <text evidence="2">Belongs to the cytochrome P450 family.</text>
</comment>
<comment type="cofactor">
    <cofactor evidence="1 6">
        <name>heme</name>
        <dbReference type="ChEBI" id="CHEBI:30413"/>
    </cofactor>
</comment>
<keyword evidence="8" id="KW-1185">Reference proteome</keyword>
<evidence type="ECO:0000256" key="1">
    <source>
        <dbReference type="ARBA" id="ARBA00001971"/>
    </source>
</evidence>
<evidence type="ECO:0000256" key="2">
    <source>
        <dbReference type="ARBA" id="ARBA00010617"/>
    </source>
</evidence>
<dbReference type="PRINTS" id="PR00385">
    <property type="entry name" value="P450"/>
</dbReference>
<evidence type="ECO:0000256" key="4">
    <source>
        <dbReference type="ARBA" id="ARBA00023002"/>
    </source>
</evidence>
<name>A0A3E2H068_SCYLI</name>
<evidence type="ECO:0000313" key="8">
    <source>
        <dbReference type="Proteomes" id="UP000258309"/>
    </source>
</evidence>